<dbReference type="PANTHER" id="PTHR30203">
    <property type="entry name" value="OUTER MEMBRANE CATION EFFLUX PROTEIN"/>
    <property type="match status" value="1"/>
</dbReference>
<dbReference type="PANTHER" id="PTHR30203:SF30">
    <property type="entry name" value="OUTER MEMBRANE PROTEIN-RELATED"/>
    <property type="match status" value="1"/>
</dbReference>
<evidence type="ECO:0000256" key="1">
    <source>
        <dbReference type="ARBA" id="ARBA00007613"/>
    </source>
</evidence>
<dbReference type="InterPro" id="IPR003423">
    <property type="entry name" value="OMP_efflux"/>
</dbReference>
<feature type="chain" id="PRO_5030533730" evidence="3">
    <location>
        <begin position="32"/>
        <end position="444"/>
    </location>
</feature>
<accession>A0A7V4XUK6</accession>
<dbReference type="InterPro" id="IPR010131">
    <property type="entry name" value="MdtP/NodT-like"/>
</dbReference>
<reference evidence="4" key="1">
    <citation type="journal article" date="2020" name="mSystems">
        <title>Genome- and Community-Level Interaction Insights into Carbon Utilization and Element Cycling Functions of Hydrothermarchaeota in Hydrothermal Sediment.</title>
        <authorList>
            <person name="Zhou Z."/>
            <person name="Liu Y."/>
            <person name="Xu W."/>
            <person name="Pan J."/>
            <person name="Luo Z.H."/>
            <person name="Li M."/>
        </authorList>
    </citation>
    <scope>NUCLEOTIDE SEQUENCE [LARGE SCALE GENOMIC DNA]</scope>
    <source>
        <strain evidence="4">SpSt-855</strain>
    </source>
</reference>
<evidence type="ECO:0000256" key="3">
    <source>
        <dbReference type="SAM" id="SignalP"/>
    </source>
</evidence>
<name>A0A7V4XUK6_9BACT</name>
<feature type="compositionally biased region" description="Low complexity" evidence="2">
    <location>
        <begin position="391"/>
        <end position="401"/>
    </location>
</feature>
<sequence>MLQSPMRMAKRISWVALAALPLLAMGTAAHAQISLYTATDLALRNSPEVRIGVADVQRAAASVSESKDAYIPNFVFGSNLGYSYGFPVGQPSIYSVSTQSLVLSFSQRDYIRSARQGLLSAEDALKSKRDKVLAEAASDYLELNIDTRKIAALDEEKAYTQALVGIEQDRVQAGVDPRLNLLQAELTSAQIDLNRIHTEQDAAQMRTQLANLTGLPAVNFQTVANSIPPMPEFSTSTAMDAQLSAANAQVDAARADAQSKLYKSLGDHRKNLRPLLSFGAQYSRYARFNNYAEYYQHFQSNNFDIGVGITIPIFDATARAQAREAAAEAMHAEALADQTRQLMEENMSQLRGSVQELNAEQRVAQLQSEIAQAQLQTVEQELENGSGQPGGQPITPQQGEQAHIQERARYIDQLDAHLKLVRAQISLMQLTGSIDRWIHSAAQH</sequence>
<comment type="caution">
    <text evidence="4">The sequence shown here is derived from an EMBL/GenBank/DDBJ whole genome shotgun (WGS) entry which is preliminary data.</text>
</comment>
<keyword evidence="3" id="KW-0732">Signal</keyword>
<dbReference type="AlphaFoldDB" id="A0A7V4XUK6"/>
<dbReference type="SUPFAM" id="SSF56954">
    <property type="entry name" value="Outer membrane efflux proteins (OEP)"/>
    <property type="match status" value="1"/>
</dbReference>
<dbReference type="Gene3D" id="1.20.1600.10">
    <property type="entry name" value="Outer membrane efflux proteins (OEP)"/>
    <property type="match status" value="1"/>
</dbReference>
<dbReference type="GO" id="GO:0015562">
    <property type="term" value="F:efflux transmembrane transporter activity"/>
    <property type="evidence" value="ECO:0007669"/>
    <property type="project" value="InterPro"/>
</dbReference>
<proteinExistence type="inferred from homology"/>
<dbReference type="Pfam" id="PF02321">
    <property type="entry name" value="OEP"/>
    <property type="match status" value="2"/>
</dbReference>
<comment type="similarity">
    <text evidence="1">Belongs to the outer membrane factor (OMF) (TC 1.B.17) family.</text>
</comment>
<evidence type="ECO:0000256" key="2">
    <source>
        <dbReference type="SAM" id="MobiDB-lite"/>
    </source>
</evidence>
<dbReference type="EMBL" id="DTKL01000071">
    <property type="protein sequence ID" value="HGY95256.1"/>
    <property type="molecule type" value="Genomic_DNA"/>
</dbReference>
<gene>
    <name evidence="4" type="ORF">ENW50_11315</name>
</gene>
<protein>
    <submittedName>
        <fullName evidence="4">TolC family protein</fullName>
    </submittedName>
</protein>
<organism evidence="4">
    <name type="scientific">Acidobacterium capsulatum</name>
    <dbReference type="NCBI Taxonomy" id="33075"/>
    <lineage>
        <taxon>Bacteria</taxon>
        <taxon>Pseudomonadati</taxon>
        <taxon>Acidobacteriota</taxon>
        <taxon>Terriglobia</taxon>
        <taxon>Terriglobales</taxon>
        <taxon>Acidobacteriaceae</taxon>
        <taxon>Acidobacterium</taxon>
    </lineage>
</organism>
<feature type="region of interest" description="Disordered" evidence="2">
    <location>
        <begin position="379"/>
        <end position="403"/>
    </location>
</feature>
<evidence type="ECO:0000313" key="4">
    <source>
        <dbReference type="EMBL" id="HGY95256.1"/>
    </source>
</evidence>
<feature type="signal peptide" evidence="3">
    <location>
        <begin position="1"/>
        <end position="31"/>
    </location>
</feature>